<reference evidence="1" key="2">
    <citation type="submission" date="2019-06" db="EMBL/GenBank/DDBJ databases">
        <title>Genomics analysis of Aphanomyces spp. identifies a new class of oomycete effector associated with host adaptation.</title>
        <authorList>
            <person name="Gaulin E."/>
        </authorList>
    </citation>
    <scope>NUCLEOTIDE SEQUENCE</scope>
    <source>
        <strain evidence="1">CBS 578.67</strain>
    </source>
</reference>
<protein>
    <submittedName>
        <fullName evidence="2">Aste57867_24635 protein</fullName>
    </submittedName>
</protein>
<dbReference type="EMBL" id="CAADRA010007446">
    <property type="protein sequence ID" value="VFU01272.1"/>
    <property type="molecule type" value="Genomic_DNA"/>
</dbReference>
<evidence type="ECO:0000313" key="1">
    <source>
        <dbReference type="EMBL" id="KAF0683309.1"/>
    </source>
</evidence>
<gene>
    <name evidence="2" type="primary">Aste57867_24635</name>
    <name evidence="1" type="ORF">As57867_024557</name>
    <name evidence="2" type="ORF">ASTE57867_24635</name>
</gene>
<organism evidence="2 3">
    <name type="scientific">Aphanomyces stellatus</name>
    <dbReference type="NCBI Taxonomy" id="120398"/>
    <lineage>
        <taxon>Eukaryota</taxon>
        <taxon>Sar</taxon>
        <taxon>Stramenopiles</taxon>
        <taxon>Oomycota</taxon>
        <taxon>Saprolegniomycetes</taxon>
        <taxon>Saprolegniales</taxon>
        <taxon>Verrucalvaceae</taxon>
        <taxon>Aphanomyces</taxon>
    </lineage>
</organism>
<evidence type="ECO:0000313" key="3">
    <source>
        <dbReference type="Proteomes" id="UP000332933"/>
    </source>
</evidence>
<dbReference type="OrthoDB" id="87344at2759"/>
<name>A0A485LQZ9_9STRA</name>
<sequence>MAPLKLQGKPAIFTDYLDKSNLSHVGLKNLRGILETITGYSENEILFAMAAVYLYLCNRAPDLYTNHKALELLLMEKASRWDTYLTDRSLL</sequence>
<reference evidence="2 3" key="1">
    <citation type="submission" date="2019-03" db="EMBL/GenBank/DDBJ databases">
        <authorList>
            <person name="Gaulin E."/>
            <person name="Dumas B."/>
        </authorList>
    </citation>
    <scope>NUCLEOTIDE SEQUENCE [LARGE SCALE GENOMIC DNA]</scope>
    <source>
        <strain evidence="2">CBS 568.67</strain>
    </source>
</reference>
<dbReference type="EMBL" id="VJMH01007420">
    <property type="protein sequence ID" value="KAF0683309.1"/>
    <property type="molecule type" value="Genomic_DNA"/>
</dbReference>
<keyword evidence="3" id="KW-1185">Reference proteome</keyword>
<dbReference type="Proteomes" id="UP000332933">
    <property type="component" value="Unassembled WGS sequence"/>
</dbReference>
<accession>A0A485LQZ9</accession>
<evidence type="ECO:0000313" key="2">
    <source>
        <dbReference type="EMBL" id="VFU01272.1"/>
    </source>
</evidence>
<proteinExistence type="predicted"/>
<dbReference type="AlphaFoldDB" id="A0A485LQZ9"/>